<keyword evidence="3" id="KW-1185">Reference proteome</keyword>
<dbReference type="EMBL" id="WBMR01000111">
    <property type="protein sequence ID" value="KAB2372286.1"/>
    <property type="molecule type" value="Genomic_DNA"/>
</dbReference>
<feature type="compositionally biased region" description="Polar residues" evidence="1">
    <location>
        <begin position="186"/>
        <end position="199"/>
    </location>
</feature>
<dbReference type="InterPro" id="IPR026467">
    <property type="entry name" value="Ser/Gly_Cys_C_dom"/>
</dbReference>
<gene>
    <name evidence="2" type="ORF">F9B16_30380</name>
</gene>
<dbReference type="OrthoDB" id="3824971at2"/>
<dbReference type="RefSeq" id="WP_151543645.1">
    <property type="nucleotide sequence ID" value="NZ_WBMR01000111.1"/>
</dbReference>
<protein>
    <submittedName>
        <fullName evidence="2">TIGR04222 domain-containing membrane protein</fullName>
    </submittedName>
</protein>
<organism evidence="2 3">
    <name type="scientific">Actinomadura montaniterrae</name>
    <dbReference type="NCBI Taxonomy" id="1803903"/>
    <lineage>
        <taxon>Bacteria</taxon>
        <taxon>Bacillati</taxon>
        <taxon>Actinomycetota</taxon>
        <taxon>Actinomycetes</taxon>
        <taxon>Streptosporangiales</taxon>
        <taxon>Thermomonosporaceae</taxon>
        <taxon>Actinomadura</taxon>
    </lineage>
</organism>
<sequence>MTATAGTFRASQWTTTRPREAIMGEHGPYETAFLTGGAVRVAQTALVALHEGGGVRVSRGTHRVQAVNRDADDPVQAALLARVPDTGILLGPLLEATAASDEVRAIADALKEAGLVRAGLRGVLRPTRAGRAARHRAVEDVPADAPDRCAALGPDGLEDAKLREILLTKDPRPLKLDQGRRHGHQNLESSNLSDTQYGP</sequence>
<dbReference type="Proteomes" id="UP000483004">
    <property type="component" value="Unassembled WGS sequence"/>
</dbReference>
<proteinExistence type="predicted"/>
<comment type="caution">
    <text evidence="2">The sequence shown here is derived from an EMBL/GenBank/DDBJ whole genome shotgun (WGS) entry which is preliminary data.</text>
</comment>
<evidence type="ECO:0000313" key="3">
    <source>
        <dbReference type="Proteomes" id="UP000483004"/>
    </source>
</evidence>
<feature type="region of interest" description="Disordered" evidence="1">
    <location>
        <begin position="169"/>
        <end position="199"/>
    </location>
</feature>
<reference evidence="2 3" key="1">
    <citation type="submission" date="2019-09" db="EMBL/GenBank/DDBJ databases">
        <title>Actinomadura physcomitrii sp. nov., a novel actinomycete isolated from moss [Physcomitrium sphaericum (Ludw) Fuernr].</title>
        <authorList>
            <person name="Liu C."/>
            <person name="Zhuang X."/>
        </authorList>
    </citation>
    <scope>NUCLEOTIDE SEQUENCE [LARGE SCALE GENOMIC DNA]</scope>
    <source>
        <strain evidence="2 3">CYP1-1B</strain>
    </source>
</reference>
<dbReference type="AlphaFoldDB" id="A0A6L3VPH3"/>
<evidence type="ECO:0000313" key="2">
    <source>
        <dbReference type="EMBL" id="KAB2372286.1"/>
    </source>
</evidence>
<feature type="compositionally biased region" description="Basic and acidic residues" evidence="1">
    <location>
        <begin position="169"/>
        <end position="180"/>
    </location>
</feature>
<evidence type="ECO:0000256" key="1">
    <source>
        <dbReference type="SAM" id="MobiDB-lite"/>
    </source>
</evidence>
<dbReference type="NCBIfam" id="TIGR04222">
    <property type="entry name" value="near_uncomplex"/>
    <property type="match status" value="1"/>
</dbReference>
<accession>A0A6L3VPH3</accession>
<name>A0A6L3VPH3_9ACTN</name>